<gene>
    <name evidence="4" type="ORF">GGD46_000600</name>
</gene>
<dbReference type="InterPro" id="IPR007129">
    <property type="entry name" value="Ubiqinol_cyt_c_chaperone_CPB3"/>
</dbReference>
<comment type="similarity">
    <text evidence="1">Belongs to the CBP3 family.</text>
</comment>
<dbReference type="RefSeq" id="WP_184701662.1">
    <property type="nucleotide sequence ID" value="NZ_JACHBG010000001.1"/>
</dbReference>
<dbReference type="EMBL" id="JACHBG010000001">
    <property type="protein sequence ID" value="MBB6483357.1"/>
    <property type="molecule type" value="Genomic_DNA"/>
</dbReference>
<dbReference type="Proteomes" id="UP000565576">
    <property type="component" value="Unassembled WGS sequence"/>
</dbReference>
<protein>
    <submittedName>
        <fullName evidence="4">Cytochrome b pre-mRNA-processing protein 3</fullName>
    </submittedName>
</protein>
<evidence type="ECO:0000259" key="3">
    <source>
        <dbReference type="Pfam" id="PF03981"/>
    </source>
</evidence>
<dbReference type="InterPro" id="IPR014569">
    <property type="entry name" value="Ubq_cyt-c_CBP3-rel"/>
</dbReference>
<feature type="domain" description="Ubiquinol-cytochrome c chaperone" evidence="3">
    <location>
        <begin position="35"/>
        <end position="172"/>
    </location>
</feature>
<dbReference type="PANTHER" id="PTHR12184:SF1">
    <property type="entry name" value="UBIQUINOL-CYTOCHROME-C REDUCTASE COMPLEX ASSEMBLY FACTOR 1"/>
    <property type="match status" value="1"/>
</dbReference>
<evidence type="ECO:0000313" key="5">
    <source>
        <dbReference type="Proteomes" id="UP000565576"/>
    </source>
</evidence>
<name>A0A7X0IMH1_9HYPH</name>
<organism evidence="4 5">
    <name type="scientific">Rhizobium lusitanum</name>
    <dbReference type="NCBI Taxonomy" id="293958"/>
    <lineage>
        <taxon>Bacteria</taxon>
        <taxon>Pseudomonadati</taxon>
        <taxon>Pseudomonadota</taxon>
        <taxon>Alphaproteobacteria</taxon>
        <taxon>Hyphomicrobiales</taxon>
        <taxon>Rhizobiaceae</taxon>
        <taxon>Rhizobium/Agrobacterium group</taxon>
        <taxon>Rhizobium</taxon>
    </lineage>
</organism>
<dbReference type="Pfam" id="PF03981">
    <property type="entry name" value="Ubiq_cyt_C_chap"/>
    <property type="match status" value="1"/>
</dbReference>
<evidence type="ECO:0000313" key="4">
    <source>
        <dbReference type="EMBL" id="MBB6483357.1"/>
    </source>
</evidence>
<dbReference type="PIRSF" id="PIRSF032079">
    <property type="entry name" value="UCP032079"/>
    <property type="match status" value="1"/>
</dbReference>
<comment type="caution">
    <text evidence="4">The sequence shown here is derived from an EMBL/GenBank/DDBJ whole genome shotgun (WGS) entry which is preliminary data.</text>
</comment>
<dbReference type="InterPro" id="IPR021150">
    <property type="entry name" value="Ubiq_cyt_c_chap"/>
</dbReference>
<accession>A0A7X0IMH1</accession>
<evidence type="ECO:0000256" key="1">
    <source>
        <dbReference type="ARBA" id="ARBA00006407"/>
    </source>
</evidence>
<dbReference type="PANTHER" id="PTHR12184">
    <property type="entry name" value="UBIQUINOL-CYTOCHROME C REDUCTASE COMPLEX ASSEMBLY FACTOR 1 FAMILY MEMBER"/>
    <property type="match status" value="1"/>
</dbReference>
<evidence type="ECO:0000256" key="2">
    <source>
        <dbReference type="ARBA" id="ARBA00006436"/>
    </source>
</evidence>
<reference evidence="4 5" key="1">
    <citation type="submission" date="2020-08" db="EMBL/GenBank/DDBJ databases">
        <title>Genomic Encyclopedia of Type Strains, Phase IV (KMG-V): Genome sequencing to study the core and pangenomes of soil and plant-associated prokaryotes.</title>
        <authorList>
            <person name="Whitman W."/>
        </authorList>
    </citation>
    <scope>NUCLEOTIDE SEQUENCE [LARGE SCALE GENOMIC DNA]</scope>
    <source>
        <strain evidence="4 5">SEMIA 4060</strain>
    </source>
</reference>
<dbReference type="AlphaFoldDB" id="A0A7X0IMH1"/>
<sequence>MIFGLFRKRNHNQIIVVRQYELLTSAARQPVFYTDYDVPDTVMGRFELLSVVMILFFRRTRSSATSGQELAQEIVDAFFEDIDYSIRELGIGDNSVPKRMKKLAGMFYGRLESYATAMDGDDRDALATALRRNIYPKADQGAPSMVTLADWMMQAEAHLAAVTEAELATGSAVLPLPAGRGQEQ</sequence>
<comment type="similarity">
    <text evidence="2">Belongs to the UPF0174 family.</text>
</comment>
<proteinExistence type="inferred from homology"/>